<name>A0ACB5TG25_CANBO</name>
<protein>
    <submittedName>
        <fullName evidence="1">Unnamed protein product</fullName>
    </submittedName>
</protein>
<proteinExistence type="predicted"/>
<sequence length="201" mass="23018">MHIKKIIIQGFKTYKNTTVIESFSPHNNVVVGRNGSGKSNFFAAIRFVLSDAYTNMSREERQSLIHEGSGTVMSAFVEIIFDNTDRRFPIDTDEVIIRRTIGMKKDDYSLDQKSATKSDIMNLLESAGFSRSNPYYIVPQGRITSLTNAKDAERLQLLKEVAGARVFETKLKESLKEMNNTNKKRDQIDEMLTYIEKNYQI</sequence>
<comment type="caution">
    <text evidence="1">The sequence shown here is derived from an EMBL/GenBank/DDBJ whole genome shotgun (WGS) entry which is preliminary data.</text>
</comment>
<keyword evidence="2" id="KW-1185">Reference proteome</keyword>
<gene>
    <name evidence="1" type="ORF">Cboi01_000064500</name>
</gene>
<evidence type="ECO:0000313" key="2">
    <source>
        <dbReference type="Proteomes" id="UP001165101"/>
    </source>
</evidence>
<evidence type="ECO:0000313" key="1">
    <source>
        <dbReference type="EMBL" id="GME87955.1"/>
    </source>
</evidence>
<reference evidence="1" key="1">
    <citation type="submission" date="2023-04" db="EMBL/GenBank/DDBJ databases">
        <title>Candida boidinii NBRC 1967.</title>
        <authorList>
            <person name="Ichikawa N."/>
            <person name="Sato H."/>
            <person name="Tonouchi N."/>
        </authorList>
    </citation>
    <scope>NUCLEOTIDE SEQUENCE</scope>
    <source>
        <strain evidence="1">NBRC 1967</strain>
    </source>
</reference>
<dbReference type="EMBL" id="BSXV01000184">
    <property type="protein sequence ID" value="GME87955.1"/>
    <property type="molecule type" value="Genomic_DNA"/>
</dbReference>
<dbReference type="Proteomes" id="UP001165101">
    <property type="component" value="Unassembled WGS sequence"/>
</dbReference>
<organism evidence="1 2">
    <name type="scientific">Candida boidinii</name>
    <name type="common">Yeast</name>
    <dbReference type="NCBI Taxonomy" id="5477"/>
    <lineage>
        <taxon>Eukaryota</taxon>
        <taxon>Fungi</taxon>
        <taxon>Dikarya</taxon>
        <taxon>Ascomycota</taxon>
        <taxon>Saccharomycotina</taxon>
        <taxon>Pichiomycetes</taxon>
        <taxon>Pichiales</taxon>
        <taxon>Pichiaceae</taxon>
        <taxon>Ogataea</taxon>
        <taxon>Ogataea/Candida clade</taxon>
    </lineage>
</organism>
<accession>A0ACB5TG25</accession>